<dbReference type="SMART" id="SM00953">
    <property type="entry name" value="RES"/>
    <property type="match status" value="1"/>
</dbReference>
<comment type="caution">
    <text evidence="2">The sequence shown here is derived from an EMBL/GenBank/DDBJ whole genome shotgun (WGS) entry which is preliminary data.</text>
</comment>
<name>A0A8J6YYS4_9RHOB</name>
<evidence type="ECO:0000313" key="3">
    <source>
        <dbReference type="Proteomes" id="UP000609121"/>
    </source>
</evidence>
<dbReference type="Proteomes" id="UP000609121">
    <property type="component" value="Unassembled WGS sequence"/>
</dbReference>
<sequence>MDYRIALPGPARLRPGGAVLERLAAGTRLHRIHPARYGAAQFNDSARGNARFSPLRDAAGTLVPTLYAGEGFDCAAAEIILRSPDLPATDPATGLPPLAIAFPADFTAHAHSEVTLARDLRLVDLGIAGQRGLGVDHNALLGGPMASYPATRAWAAAIHAALPEAEGLIYPSHQLGPARALMLFGDRAGDAVIPGPTRPVAGAACHAAILALADRLGMEYIDL</sequence>
<dbReference type="AlphaFoldDB" id="A0A8J6YYS4"/>
<dbReference type="Pfam" id="PF08808">
    <property type="entry name" value="RES"/>
    <property type="match status" value="1"/>
</dbReference>
<evidence type="ECO:0000313" key="2">
    <source>
        <dbReference type="EMBL" id="MBE3640457.1"/>
    </source>
</evidence>
<proteinExistence type="predicted"/>
<keyword evidence="3" id="KW-1185">Reference proteome</keyword>
<reference evidence="2" key="1">
    <citation type="submission" date="2020-09" db="EMBL/GenBank/DDBJ databases">
        <title>A novel bacterium of genus Mangrovicoccus, isolated from South China Sea.</title>
        <authorList>
            <person name="Huang H."/>
            <person name="Mo K."/>
            <person name="Hu Y."/>
        </authorList>
    </citation>
    <scope>NUCLEOTIDE SEQUENCE</scope>
    <source>
        <strain evidence="2">HB182678</strain>
    </source>
</reference>
<accession>A0A8J6YYS4</accession>
<feature type="domain" description="RES" evidence="1">
    <location>
        <begin position="45"/>
        <end position="195"/>
    </location>
</feature>
<protein>
    <submittedName>
        <fullName evidence="2">RES family NAD+ phosphorylase</fullName>
    </submittedName>
</protein>
<evidence type="ECO:0000259" key="1">
    <source>
        <dbReference type="SMART" id="SM00953"/>
    </source>
</evidence>
<dbReference type="InterPro" id="IPR014914">
    <property type="entry name" value="RES_dom"/>
</dbReference>
<gene>
    <name evidence="2" type="ORF">ICN82_19820</name>
</gene>
<dbReference type="RefSeq" id="WP_193186656.1">
    <property type="nucleotide sequence ID" value="NZ_JACVXA010000095.1"/>
</dbReference>
<organism evidence="2 3">
    <name type="scientific">Mangrovicoccus algicola</name>
    <dbReference type="NCBI Taxonomy" id="2771008"/>
    <lineage>
        <taxon>Bacteria</taxon>
        <taxon>Pseudomonadati</taxon>
        <taxon>Pseudomonadota</taxon>
        <taxon>Alphaproteobacteria</taxon>
        <taxon>Rhodobacterales</taxon>
        <taxon>Paracoccaceae</taxon>
        <taxon>Mangrovicoccus</taxon>
    </lineage>
</organism>
<dbReference type="EMBL" id="JACVXA010000095">
    <property type="protein sequence ID" value="MBE3640457.1"/>
    <property type="molecule type" value="Genomic_DNA"/>
</dbReference>